<sequence length="32" mass="3745">MCRTLKSVQRNNQSKQQPYHIILLLMQSANSN</sequence>
<dbReference type="AlphaFoldDB" id="A0A0A8YLG3"/>
<name>A0A0A8YLG3_ARUDO</name>
<evidence type="ECO:0000313" key="1">
    <source>
        <dbReference type="EMBL" id="JAD26403.1"/>
    </source>
</evidence>
<organism evidence="1">
    <name type="scientific">Arundo donax</name>
    <name type="common">Giant reed</name>
    <name type="synonym">Donax arundinaceus</name>
    <dbReference type="NCBI Taxonomy" id="35708"/>
    <lineage>
        <taxon>Eukaryota</taxon>
        <taxon>Viridiplantae</taxon>
        <taxon>Streptophyta</taxon>
        <taxon>Embryophyta</taxon>
        <taxon>Tracheophyta</taxon>
        <taxon>Spermatophyta</taxon>
        <taxon>Magnoliopsida</taxon>
        <taxon>Liliopsida</taxon>
        <taxon>Poales</taxon>
        <taxon>Poaceae</taxon>
        <taxon>PACMAD clade</taxon>
        <taxon>Arundinoideae</taxon>
        <taxon>Arundineae</taxon>
        <taxon>Arundo</taxon>
    </lineage>
</organism>
<reference evidence="1" key="2">
    <citation type="journal article" date="2015" name="Data Brief">
        <title>Shoot transcriptome of the giant reed, Arundo donax.</title>
        <authorList>
            <person name="Barrero R.A."/>
            <person name="Guerrero F.D."/>
            <person name="Moolhuijzen P."/>
            <person name="Goolsby J.A."/>
            <person name="Tidwell J."/>
            <person name="Bellgard S.E."/>
            <person name="Bellgard M.I."/>
        </authorList>
    </citation>
    <scope>NUCLEOTIDE SEQUENCE</scope>
    <source>
        <tissue evidence="1">Shoot tissue taken approximately 20 cm above the soil surface</tissue>
    </source>
</reference>
<accession>A0A0A8YLG3</accession>
<dbReference type="EMBL" id="GBRH01271492">
    <property type="protein sequence ID" value="JAD26403.1"/>
    <property type="molecule type" value="Transcribed_RNA"/>
</dbReference>
<reference evidence="1" key="1">
    <citation type="submission" date="2014-09" db="EMBL/GenBank/DDBJ databases">
        <authorList>
            <person name="Magalhaes I.L.F."/>
            <person name="Oliveira U."/>
            <person name="Santos F.R."/>
            <person name="Vidigal T.H.D.A."/>
            <person name="Brescovit A.D."/>
            <person name="Santos A.J."/>
        </authorList>
    </citation>
    <scope>NUCLEOTIDE SEQUENCE</scope>
    <source>
        <tissue evidence="1">Shoot tissue taken approximately 20 cm above the soil surface</tissue>
    </source>
</reference>
<proteinExistence type="predicted"/>
<protein>
    <submittedName>
        <fullName evidence="1">Uncharacterized protein</fullName>
    </submittedName>
</protein>